<dbReference type="Pfam" id="PF15699">
    <property type="entry name" value="NPR1_interact"/>
    <property type="match status" value="1"/>
</dbReference>
<dbReference type="AlphaFoldDB" id="A0AAN8W8E8"/>
<name>A0AAN8W8E8_9MAGN</name>
<sequence>MALESHGKKRKLCHIDEEEEEYQVKQQEQEGVEIDDDDDDDDEIKMEKFYAIVRNIRDARIHFMNTNKNNGSHDQHKHVDKKIVKKILQTPSEEESTPSAFASAAATSHPSFHREDFLDDPSKLTLLDHHQSSETKEGGPIIVEENTKEALDLNLSL</sequence>
<feature type="compositionally biased region" description="Low complexity" evidence="4">
    <location>
        <begin position="90"/>
        <end position="110"/>
    </location>
</feature>
<gene>
    <name evidence="5" type="ORF">RJ641_030658</name>
</gene>
<proteinExistence type="inferred from homology"/>
<keyword evidence="6" id="KW-1185">Reference proteome</keyword>
<dbReference type="GO" id="GO:0010112">
    <property type="term" value="P:regulation of systemic acquired resistance"/>
    <property type="evidence" value="ECO:0007669"/>
    <property type="project" value="InterPro"/>
</dbReference>
<dbReference type="EMBL" id="JBAMMX010000005">
    <property type="protein sequence ID" value="KAK6941127.1"/>
    <property type="molecule type" value="Genomic_DNA"/>
</dbReference>
<evidence type="ECO:0000256" key="2">
    <source>
        <dbReference type="ARBA" id="ARBA00009937"/>
    </source>
</evidence>
<accession>A0AAN8W8E8</accession>
<evidence type="ECO:0000256" key="3">
    <source>
        <dbReference type="ARBA" id="ARBA00023242"/>
    </source>
</evidence>
<evidence type="ECO:0000313" key="5">
    <source>
        <dbReference type="EMBL" id="KAK6941127.1"/>
    </source>
</evidence>
<dbReference type="PANTHER" id="PTHR33669">
    <property type="entry name" value="PROTEIN NEGATIVE REGULATOR OF RESISTANCE"/>
    <property type="match status" value="1"/>
</dbReference>
<comment type="similarity">
    <text evidence="2">Belongs to the NPR1-interactor family.</text>
</comment>
<dbReference type="PANTHER" id="PTHR33669:SF14">
    <property type="entry name" value="NRR REPRESSOR HOMOLOG 3"/>
    <property type="match status" value="1"/>
</dbReference>
<feature type="region of interest" description="Disordered" evidence="4">
    <location>
        <begin position="90"/>
        <end position="117"/>
    </location>
</feature>
<feature type="compositionally biased region" description="Acidic residues" evidence="4">
    <location>
        <begin position="30"/>
        <end position="41"/>
    </location>
</feature>
<dbReference type="InterPro" id="IPR031425">
    <property type="entry name" value="NPR1/NH1-interacting"/>
</dbReference>
<dbReference type="GO" id="GO:0005634">
    <property type="term" value="C:nucleus"/>
    <property type="evidence" value="ECO:0007669"/>
    <property type="project" value="UniProtKB-SubCell"/>
</dbReference>
<comment type="subcellular location">
    <subcellularLocation>
        <location evidence="1">Nucleus</location>
    </subcellularLocation>
</comment>
<dbReference type="Proteomes" id="UP001370490">
    <property type="component" value="Unassembled WGS sequence"/>
</dbReference>
<comment type="caution">
    <text evidence="5">The sequence shown here is derived from an EMBL/GenBank/DDBJ whole genome shotgun (WGS) entry which is preliminary data.</text>
</comment>
<protein>
    <submittedName>
        <fullName evidence="5">NPR1/NH1-interacting protein</fullName>
    </submittedName>
</protein>
<evidence type="ECO:0000256" key="4">
    <source>
        <dbReference type="SAM" id="MobiDB-lite"/>
    </source>
</evidence>
<feature type="region of interest" description="Disordered" evidence="4">
    <location>
        <begin position="1"/>
        <end position="41"/>
    </location>
</feature>
<evidence type="ECO:0000313" key="6">
    <source>
        <dbReference type="Proteomes" id="UP001370490"/>
    </source>
</evidence>
<organism evidence="5 6">
    <name type="scientific">Dillenia turbinata</name>
    <dbReference type="NCBI Taxonomy" id="194707"/>
    <lineage>
        <taxon>Eukaryota</taxon>
        <taxon>Viridiplantae</taxon>
        <taxon>Streptophyta</taxon>
        <taxon>Embryophyta</taxon>
        <taxon>Tracheophyta</taxon>
        <taxon>Spermatophyta</taxon>
        <taxon>Magnoliopsida</taxon>
        <taxon>eudicotyledons</taxon>
        <taxon>Gunneridae</taxon>
        <taxon>Pentapetalae</taxon>
        <taxon>Dilleniales</taxon>
        <taxon>Dilleniaceae</taxon>
        <taxon>Dillenia</taxon>
    </lineage>
</organism>
<evidence type="ECO:0000256" key="1">
    <source>
        <dbReference type="ARBA" id="ARBA00004123"/>
    </source>
</evidence>
<keyword evidence="3" id="KW-0539">Nucleus</keyword>
<reference evidence="5 6" key="1">
    <citation type="submission" date="2023-12" db="EMBL/GenBank/DDBJ databases">
        <title>A high-quality genome assembly for Dillenia turbinata (Dilleniales).</title>
        <authorList>
            <person name="Chanderbali A."/>
        </authorList>
    </citation>
    <scope>NUCLEOTIDE SEQUENCE [LARGE SCALE GENOMIC DNA]</scope>
    <source>
        <strain evidence="5">LSX21</strain>
        <tissue evidence="5">Leaf</tissue>
    </source>
</reference>